<organism evidence="1 2">
    <name type="scientific">Bradyrhizobium arachidis</name>
    <dbReference type="NCBI Taxonomy" id="858423"/>
    <lineage>
        <taxon>Bacteria</taxon>
        <taxon>Pseudomonadati</taxon>
        <taxon>Pseudomonadota</taxon>
        <taxon>Alphaproteobacteria</taxon>
        <taxon>Hyphomicrobiales</taxon>
        <taxon>Nitrobacteraceae</taxon>
        <taxon>Bradyrhizobium</taxon>
    </lineage>
</organism>
<gene>
    <name evidence="1" type="ORF">WN72_09385</name>
</gene>
<evidence type="ECO:0000313" key="1">
    <source>
        <dbReference type="EMBL" id="QOZ66564.1"/>
    </source>
</evidence>
<name>A0AAE7TFU0_9BRAD</name>
<dbReference type="Proteomes" id="UP000594015">
    <property type="component" value="Chromosome"/>
</dbReference>
<dbReference type="EMBL" id="CP030050">
    <property type="protein sequence ID" value="QOZ66564.1"/>
    <property type="molecule type" value="Genomic_DNA"/>
</dbReference>
<accession>A0AAE7TFU0</accession>
<dbReference type="KEGG" id="barh:WN72_09385"/>
<dbReference type="AlphaFoldDB" id="A0AAE7TFU0"/>
<proteinExistence type="predicted"/>
<protein>
    <submittedName>
        <fullName evidence="1">Uncharacterized protein</fullName>
    </submittedName>
</protein>
<reference evidence="1 2" key="1">
    <citation type="submission" date="2018-06" db="EMBL/GenBank/DDBJ databases">
        <title>Comparative genomics of Bradyrhizobium nodulating Arachidis hypogaea.</title>
        <authorList>
            <person name="Li Y."/>
        </authorList>
    </citation>
    <scope>NUCLEOTIDE SEQUENCE [LARGE SCALE GENOMIC DNA]</scope>
    <source>
        <strain evidence="1 2">CCBAU 051107</strain>
    </source>
</reference>
<sequence>MGGTLAVLVPSSAGLVIAADMRQTQKGTFCDGINKIQIPARPARTAVVITGFATLQDMPDLSGPVLCEHMAKTPAPIDFGRSTLAYLDAENTPVAHFDGQRFTDAIFADVGPYLAAEKLREFAGSRIAQIIISSYDAVNRTSSVLAFGADLRGEGQFLLQPLPVTAFTTLQGTSFNPDSDRVLLPFAEVPYLEQHVLAGHGQMYLTRAFSEFLLKTGVGDVSAELAAAAALDLIDAAAKTTKIIPAPSGIGGGSSAVLLGDETVTLK</sequence>
<evidence type="ECO:0000313" key="2">
    <source>
        <dbReference type="Proteomes" id="UP000594015"/>
    </source>
</evidence>